<evidence type="ECO:0000313" key="1">
    <source>
        <dbReference type="EMBL" id="WUS60077.1"/>
    </source>
</evidence>
<accession>A0ABZ1WGS5</accession>
<evidence type="ECO:0000313" key="2">
    <source>
        <dbReference type="Proteomes" id="UP001432014"/>
    </source>
</evidence>
<proteinExistence type="predicted"/>
<protein>
    <submittedName>
        <fullName evidence="1">Copper-binding protein</fullName>
    </submittedName>
</protein>
<reference evidence="1 2" key="1">
    <citation type="submission" date="2022-10" db="EMBL/GenBank/DDBJ databases">
        <title>The complete genomes of actinobacterial strains from the NBC collection.</title>
        <authorList>
            <person name="Joergensen T.S."/>
            <person name="Alvarez Arevalo M."/>
            <person name="Sterndorff E.B."/>
            <person name="Faurdal D."/>
            <person name="Vuksanovic O."/>
            <person name="Mourched A.-S."/>
            <person name="Charusanti P."/>
            <person name="Shaw S."/>
            <person name="Blin K."/>
            <person name="Weber T."/>
        </authorList>
    </citation>
    <scope>NUCLEOTIDE SEQUENCE [LARGE SCALE GENOMIC DNA]</scope>
    <source>
        <strain evidence="1 2">NBC_01247</strain>
    </source>
</reference>
<keyword evidence="2" id="KW-1185">Reference proteome</keyword>
<dbReference type="Gene3D" id="3.40.630.30">
    <property type="match status" value="1"/>
</dbReference>
<gene>
    <name evidence="1" type="ORF">OG469_34040</name>
</gene>
<dbReference type="Proteomes" id="UP001432014">
    <property type="component" value="Chromosome"/>
</dbReference>
<dbReference type="RefSeq" id="WP_329493839.1">
    <property type="nucleotide sequence ID" value="NZ_CP108460.1"/>
</dbReference>
<sequence length="167" mass="18888">MSWLPEDFVHPVHAEVLPGYHLRPIRESDVDLDHPAVMGSRERLWALYGEAWGWPAATMTFEADRADLARHEREIEAHQSFNYALFDTAESALLGCVYIDPPEKPGADAEICWWVVDELAGDEVEAALDALVPAWISERWPLENPRYIGRDISWSDWIALPALPALG</sequence>
<dbReference type="InterPro" id="IPR016181">
    <property type="entry name" value="Acyl_CoA_acyltransferase"/>
</dbReference>
<dbReference type="EMBL" id="CP108482">
    <property type="protein sequence ID" value="WUS60077.1"/>
    <property type="molecule type" value="Genomic_DNA"/>
</dbReference>
<name>A0ABZ1WGS5_9ACTN</name>
<dbReference type="SUPFAM" id="SSF55729">
    <property type="entry name" value="Acyl-CoA N-acyltransferases (Nat)"/>
    <property type="match status" value="1"/>
</dbReference>
<organism evidence="1 2">
    <name type="scientific">Kitasatospora herbaricolor</name>
    <dbReference type="NCBI Taxonomy" id="68217"/>
    <lineage>
        <taxon>Bacteria</taxon>
        <taxon>Bacillati</taxon>
        <taxon>Actinomycetota</taxon>
        <taxon>Actinomycetes</taxon>
        <taxon>Kitasatosporales</taxon>
        <taxon>Streptomycetaceae</taxon>
        <taxon>Kitasatospora</taxon>
    </lineage>
</organism>